<feature type="domain" description="ABC transmembrane type-1" evidence="13">
    <location>
        <begin position="19"/>
        <end position="301"/>
    </location>
</feature>
<dbReference type="Gene3D" id="3.40.50.300">
    <property type="entry name" value="P-loop containing nucleotide triphosphate hydrolases"/>
    <property type="match status" value="1"/>
</dbReference>
<dbReference type="SUPFAM" id="SSF90123">
    <property type="entry name" value="ABC transporter transmembrane region"/>
    <property type="match status" value="1"/>
</dbReference>
<organism evidence="14 15">
    <name type="scientific">Sinosporangium album</name>
    <dbReference type="NCBI Taxonomy" id="504805"/>
    <lineage>
        <taxon>Bacteria</taxon>
        <taxon>Bacillati</taxon>
        <taxon>Actinomycetota</taxon>
        <taxon>Actinomycetes</taxon>
        <taxon>Streptosporangiales</taxon>
        <taxon>Streptosporangiaceae</taxon>
        <taxon>Sinosporangium</taxon>
    </lineage>
</organism>
<protein>
    <submittedName>
        <fullName evidence="14">ATP-binding cassette, subfamily B/ATP-binding cassette, subfamily C, CydCD</fullName>
    </submittedName>
</protein>
<name>A0A1G7Z458_9ACTN</name>
<evidence type="ECO:0000256" key="7">
    <source>
        <dbReference type="ARBA" id="ARBA00022840"/>
    </source>
</evidence>
<dbReference type="InterPro" id="IPR039421">
    <property type="entry name" value="Type_1_exporter"/>
</dbReference>
<feature type="transmembrane region" description="Helical" evidence="11">
    <location>
        <begin position="56"/>
        <end position="75"/>
    </location>
</feature>
<dbReference type="GO" id="GO:0042883">
    <property type="term" value="P:cysteine transport"/>
    <property type="evidence" value="ECO:0007669"/>
    <property type="project" value="InterPro"/>
</dbReference>
<keyword evidence="2" id="KW-0813">Transport</keyword>
<evidence type="ECO:0000313" key="15">
    <source>
        <dbReference type="Proteomes" id="UP000198923"/>
    </source>
</evidence>
<dbReference type="InterPro" id="IPR036640">
    <property type="entry name" value="ABC1_TM_sf"/>
</dbReference>
<dbReference type="OrthoDB" id="9806127at2"/>
<keyword evidence="9 11" id="KW-0472">Membrane</keyword>
<dbReference type="InterPro" id="IPR027417">
    <property type="entry name" value="P-loop_NTPase"/>
</dbReference>
<evidence type="ECO:0000256" key="8">
    <source>
        <dbReference type="ARBA" id="ARBA00022989"/>
    </source>
</evidence>
<keyword evidence="5 11" id="KW-0812">Transmembrane</keyword>
<keyword evidence="3" id="KW-1003">Cell membrane</keyword>
<proteinExistence type="inferred from homology"/>
<evidence type="ECO:0000259" key="12">
    <source>
        <dbReference type="PROSITE" id="PS50893"/>
    </source>
</evidence>
<evidence type="ECO:0000256" key="11">
    <source>
        <dbReference type="SAM" id="Phobius"/>
    </source>
</evidence>
<reference evidence="14 15" key="1">
    <citation type="submission" date="2016-10" db="EMBL/GenBank/DDBJ databases">
        <authorList>
            <person name="de Groot N.N."/>
        </authorList>
    </citation>
    <scope>NUCLEOTIDE SEQUENCE [LARGE SCALE GENOMIC DNA]</scope>
    <source>
        <strain evidence="14 15">CPCC 201354</strain>
    </source>
</reference>
<dbReference type="GO" id="GO:0140359">
    <property type="term" value="F:ABC-type transporter activity"/>
    <property type="evidence" value="ECO:0007669"/>
    <property type="project" value="InterPro"/>
</dbReference>
<comment type="similarity">
    <text evidence="10">Belongs to the ABC transporter superfamily. Siderophore-Fe(3+) uptake transporter (SIUT) (TC 3.A.1.21) family.</text>
</comment>
<dbReference type="InterPro" id="IPR003593">
    <property type="entry name" value="AAA+_ATPase"/>
</dbReference>
<dbReference type="InterPro" id="IPR014216">
    <property type="entry name" value="ABC_transptr_CydD"/>
</dbReference>
<evidence type="ECO:0000256" key="5">
    <source>
        <dbReference type="ARBA" id="ARBA00022692"/>
    </source>
</evidence>
<evidence type="ECO:0000256" key="9">
    <source>
        <dbReference type="ARBA" id="ARBA00023136"/>
    </source>
</evidence>
<comment type="subcellular location">
    <subcellularLocation>
        <location evidence="1">Cell inner membrane</location>
        <topology evidence="1">Multi-pass membrane protein</topology>
    </subcellularLocation>
</comment>
<evidence type="ECO:0000256" key="6">
    <source>
        <dbReference type="ARBA" id="ARBA00022741"/>
    </source>
</evidence>
<accession>A0A1G7Z458</accession>
<dbReference type="AlphaFoldDB" id="A0A1G7Z458"/>
<keyword evidence="6" id="KW-0547">Nucleotide-binding</keyword>
<dbReference type="SUPFAM" id="SSF52540">
    <property type="entry name" value="P-loop containing nucleoside triphosphate hydrolases"/>
    <property type="match status" value="1"/>
</dbReference>
<dbReference type="PROSITE" id="PS50893">
    <property type="entry name" value="ABC_TRANSPORTER_2"/>
    <property type="match status" value="1"/>
</dbReference>
<feature type="transmembrane region" description="Helical" evidence="11">
    <location>
        <begin position="20"/>
        <end position="44"/>
    </location>
</feature>
<dbReference type="PANTHER" id="PTHR24221:SF646">
    <property type="entry name" value="HAEMOLYSIN SECRETION ATP-BINDING PROTEIN"/>
    <property type="match status" value="1"/>
</dbReference>
<dbReference type="Pfam" id="PF00664">
    <property type="entry name" value="ABC_membrane"/>
    <property type="match status" value="1"/>
</dbReference>
<dbReference type="NCBIfam" id="TIGR02857">
    <property type="entry name" value="CydD"/>
    <property type="match status" value="1"/>
</dbReference>
<dbReference type="GO" id="GO:0034040">
    <property type="term" value="F:ATPase-coupled lipid transmembrane transporter activity"/>
    <property type="evidence" value="ECO:0007669"/>
    <property type="project" value="TreeGrafter"/>
</dbReference>
<evidence type="ECO:0000256" key="10">
    <source>
        <dbReference type="ARBA" id="ARBA00023455"/>
    </source>
</evidence>
<keyword evidence="15" id="KW-1185">Reference proteome</keyword>
<feature type="transmembrane region" description="Helical" evidence="11">
    <location>
        <begin position="133"/>
        <end position="152"/>
    </location>
</feature>
<gene>
    <name evidence="14" type="ORF">SAMN05421505_110187</name>
</gene>
<feature type="transmembrane region" description="Helical" evidence="11">
    <location>
        <begin position="95"/>
        <end position="113"/>
    </location>
</feature>
<keyword evidence="4" id="KW-0997">Cell inner membrane</keyword>
<dbReference type="InterPro" id="IPR003439">
    <property type="entry name" value="ABC_transporter-like_ATP-bd"/>
</dbReference>
<dbReference type="RefSeq" id="WP_093170721.1">
    <property type="nucleotide sequence ID" value="NZ_FNCN01000010.1"/>
</dbReference>
<dbReference type="PROSITE" id="PS50929">
    <property type="entry name" value="ABC_TM1F"/>
    <property type="match status" value="1"/>
</dbReference>
<evidence type="ECO:0000256" key="3">
    <source>
        <dbReference type="ARBA" id="ARBA00022475"/>
    </source>
</evidence>
<keyword evidence="8 11" id="KW-1133">Transmembrane helix</keyword>
<dbReference type="FunFam" id="3.40.50.300:FF:000221">
    <property type="entry name" value="Multidrug ABC transporter ATP-binding protein"/>
    <property type="match status" value="1"/>
</dbReference>
<evidence type="ECO:0000256" key="2">
    <source>
        <dbReference type="ARBA" id="ARBA00022448"/>
    </source>
</evidence>
<dbReference type="GO" id="GO:0005886">
    <property type="term" value="C:plasma membrane"/>
    <property type="evidence" value="ECO:0007669"/>
    <property type="project" value="UniProtKB-SubCell"/>
</dbReference>
<evidence type="ECO:0000259" key="13">
    <source>
        <dbReference type="PROSITE" id="PS50929"/>
    </source>
</evidence>
<evidence type="ECO:0000256" key="4">
    <source>
        <dbReference type="ARBA" id="ARBA00022519"/>
    </source>
</evidence>
<dbReference type="EMBL" id="FNCN01000010">
    <property type="protein sequence ID" value="SDH03508.1"/>
    <property type="molecule type" value="Genomic_DNA"/>
</dbReference>
<dbReference type="STRING" id="504805.SAMN05421505_110187"/>
<sequence length="577" mass="61594">MMVHRRLLALAGDIRRPLALNILLGLAVTASYIAQGLLVAQILARLLTGQGIESSVGLLVGLAAAVAVRLVLLLLAETAAQRTAHAVKERVRARLFAKLLALGPGYLTLRRSGDVRTVLVDGVEALEAYYSRYLPTAAICLLGPLSILAYLATRDPLSVLLIAVFIVVVLIGPRLLDRLVASTGEKHWGAYGRLSSDYLDVMQGMTTLKAFNAAGRERATLKTRAEDLRHATMKHLGVSLVDSGVTTLGLLAGPALAVGVGALRLAAGSVDLLTLLLVMLLARECFRPLGDLSKFWHAGYQGISSSKEIEKLLEEAPLVAESTAPVPLPRGRSAPRVTFDGVTFRYPDRKDPAVRDFTLHIAEGETVAVVGPSGAGKTTLVALLLRYFDLQQGAIAIDGVDLRDVSLDDLRANVAVVAQDTYLFTGTIADNIRLGRPDATHKEMVAAARSANIHDFISALPDGYDTAVGERGLNLSGGQRQRIAIARALLKDAPILILDEATSSVDGAAESLIQEALERVAAGRTTLIVAHRLSTVRDADRIVLMRDGVIREVGGHSELMNREGDYARLVAAQEVTA</sequence>
<evidence type="ECO:0000256" key="1">
    <source>
        <dbReference type="ARBA" id="ARBA00004429"/>
    </source>
</evidence>
<dbReference type="SMART" id="SM00382">
    <property type="entry name" value="AAA"/>
    <property type="match status" value="1"/>
</dbReference>
<dbReference type="PROSITE" id="PS00211">
    <property type="entry name" value="ABC_TRANSPORTER_1"/>
    <property type="match status" value="1"/>
</dbReference>
<dbReference type="Pfam" id="PF00005">
    <property type="entry name" value="ABC_tran"/>
    <property type="match status" value="1"/>
</dbReference>
<dbReference type="CDD" id="cd18561">
    <property type="entry name" value="ABC_6TM_AarD_CydDC_like"/>
    <property type="match status" value="1"/>
</dbReference>
<keyword evidence="7 14" id="KW-0067">ATP-binding</keyword>
<feature type="domain" description="ABC transporter" evidence="12">
    <location>
        <begin position="337"/>
        <end position="572"/>
    </location>
</feature>
<feature type="transmembrane region" description="Helical" evidence="11">
    <location>
        <begin position="159"/>
        <end position="176"/>
    </location>
</feature>
<dbReference type="Gene3D" id="1.20.1560.10">
    <property type="entry name" value="ABC transporter type 1, transmembrane domain"/>
    <property type="match status" value="1"/>
</dbReference>
<dbReference type="InterPro" id="IPR017871">
    <property type="entry name" value="ABC_transporter-like_CS"/>
</dbReference>
<dbReference type="InterPro" id="IPR011527">
    <property type="entry name" value="ABC1_TM_dom"/>
</dbReference>
<dbReference type="GO" id="GO:0016887">
    <property type="term" value="F:ATP hydrolysis activity"/>
    <property type="evidence" value="ECO:0007669"/>
    <property type="project" value="InterPro"/>
</dbReference>
<dbReference type="PANTHER" id="PTHR24221">
    <property type="entry name" value="ATP-BINDING CASSETTE SUB-FAMILY B"/>
    <property type="match status" value="1"/>
</dbReference>
<evidence type="ECO:0000313" key="14">
    <source>
        <dbReference type="EMBL" id="SDH03508.1"/>
    </source>
</evidence>
<dbReference type="GO" id="GO:0005524">
    <property type="term" value="F:ATP binding"/>
    <property type="evidence" value="ECO:0007669"/>
    <property type="project" value="UniProtKB-KW"/>
</dbReference>
<dbReference type="Proteomes" id="UP000198923">
    <property type="component" value="Unassembled WGS sequence"/>
</dbReference>